<evidence type="ECO:0000256" key="3">
    <source>
        <dbReference type="ARBA" id="ARBA00023082"/>
    </source>
</evidence>
<comment type="similarity">
    <text evidence="1">Belongs to the sigma-70 factor family. ECF subfamily.</text>
</comment>
<dbReference type="GO" id="GO:0006352">
    <property type="term" value="P:DNA-templated transcription initiation"/>
    <property type="evidence" value="ECO:0007669"/>
    <property type="project" value="InterPro"/>
</dbReference>
<dbReference type="InterPro" id="IPR039425">
    <property type="entry name" value="RNA_pol_sigma-70-like"/>
</dbReference>
<dbReference type="Pfam" id="PF08281">
    <property type="entry name" value="Sigma70_r4_2"/>
    <property type="match status" value="1"/>
</dbReference>
<evidence type="ECO:0000259" key="5">
    <source>
        <dbReference type="Pfam" id="PF08281"/>
    </source>
</evidence>
<evidence type="ECO:0000313" key="6">
    <source>
        <dbReference type="EMBL" id="SEK18025.1"/>
    </source>
</evidence>
<dbReference type="Proteomes" id="UP000198916">
    <property type="component" value="Unassembled WGS sequence"/>
</dbReference>
<keyword evidence="7" id="KW-1185">Reference proteome</keyword>
<dbReference type="InterPro" id="IPR014284">
    <property type="entry name" value="RNA_pol_sigma-70_dom"/>
</dbReference>
<evidence type="ECO:0000256" key="1">
    <source>
        <dbReference type="ARBA" id="ARBA00010641"/>
    </source>
</evidence>
<keyword evidence="4" id="KW-0804">Transcription</keyword>
<organism evidence="6 7">
    <name type="scientific">Parapedobacter koreensis</name>
    <dbReference type="NCBI Taxonomy" id="332977"/>
    <lineage>
        <taxon>Bacteria</taxon>
        <taxon>Pseudomonadati</taxon>
        <taxon>Bacteroidota</taxon>
        <taxon>Sphingobacteriia</taxon>
        <taxon>Sphingobacteriales</taxon>
        <taxon>Sphingobacteriaceae</taxon>
        <taxon>Parapedobacter</taxon>
    </lineage>
</organism>
<dbReference type="InterPro" id="IPR013325">
    <property type="entry name" value="RNA_pol_sigma_r2"/>
</dbReference>
<name>A0A1H7F4F4_9SPHI</name>
<dbReference type="STRING" id="332977.SAMN05421740_10162"/>
<dbReference type="SUPFAM" id="SSF88659">
    <property type="entry name" value="Sigma3 and sigma4 domains of RNA polymerase sigma factors"/>
    <property type="match status" value="1"/>
</dbReference>
<feature type="domain" description="RNA polymerase sigma factor 70 region 4 type 2" evidence="5">
    <location>
        <begin position="123"/>
        <end position="173"/>
    </location>
</feature>
<dbReference type="InterPro" id="IPR013324">
    <property type="entry name" value="RNA_pol_sigma_r3/r4-like"/>
</dbReference>
<dbReference type="EMBL" id="FNZR01000001">
    <property type="protein sequence ID" value="SEK18025.1"/>
    <property type="molecule type" value="Genomic_DNA"/>
</dbReference>
<keyword evidence="3" id="KW-0731">Sigma factor</keyword>
<proteinExistence type="inferred from homology"/>
<dbReference type="GO" id="GO:0003677">
    <property type="term" value="F:DNA binding"/>
    <property type="evidence" value="ECO:0007669"/>
    <property type="project" value="InterPro"/>
</dbReference>
<dbReference type="AlphaFoldDB" id="A0A1H7F4F4"/>
<evidence type="ECO:0000313" key="7">
    <source>
        <dbReference type="Proteomes" id="UP000198916"/>
    </source>
</evidence>
<evidence type="ECO:0000256" key="4">
    <source>
        <dbReference type="ARBA" id="ARBA00023163"/>
    </source>
</evidence>
<dbReference type="RefSeq" id="WP_177180935.1">
    <property type="nucleotide sequence ID" value="NZ_FNZR01000001.1"/>
</dbReference>
<dbReference type="InterPro" id="IPR013249">
    <property type="entry name" value="RNA_pol_sigma70_r4_t2"/>
</dbReference>
<dbReference type="PANTHER" id="PTHR43133">
    <property type="entry name" value="RNA POLYMERASE ECF-TYPE SIGMA FACTO"/>
    <property type="match status" value="1"/>
</dbReference>
<dbReference type="NCBIfam" id="TIGR02937">
    <property type="entry name" value="sigma70-ECF"/>
    <property type="match status" value="1"/>
</dbReference>
<dbReference type="Gene3D" id="1.10.10.10">
    <property type="entry name" value="Winged helix-like DNA-binding domain superfamily/Winged helix DNA-binding domain"/>
    <property type="match status" value="1"/>
</dbReference>
<dbReference type="PANTHER" id="PTHR43133:SF46">
    <property type="entry name" value="RNA POLYMERASE SIGMA-70 FACTOR ECF SUBFAMILY"/>
    <property type="match status" value="1"/>
</dbReference>
<protein>
    <submittedName>
        <fullName evidence="6">RNA polymerase sigma-70 factor, ECF subfamily</fullName>
    </submittedName>
</protein>
<reference evidence="7" key="1">
    <citation type="submission" date="2016-10" db="EMBL/GenBank/DDBJ databases">
        <authorList>
            <person name="Varghese N."/>
            <person name="Submissions S."/>
        </authorList>
    </citation>
    <scope>NUCLEOTIDE SEQUENCE [LARGE SCALE GENOMIC DNA]</scope>
    <source>
        <strain evidence="7">Jip14</strain>
    </source>
</reference>
<accession>A0A1H7F4F4</accession>
<sequence>MERLPSRSKKVSHLKLDEKTFVQAYEDHWKALYLTCLRDTEDAELAKELVQELFRDLWERREALTIRTTLKDYLHGGLRLKIFEYYRKQAVRIKYLEQHLLADLPHERSAEHYVEGKELVHHIQQSIGDLTPRCREVYRLSREDGLSNKAIAGMLGISEKAVESNITRALAFLRARLSIFR</sequence>
<dbReference type="SUPFAM" id="SSF88946">
    <property type="entry name" value="Sigma2 domain of RNA polymerase sigma factors"/>
    <property type="match status" value="1"/>
</dbReference>
<dbReference type="Gene3D" id="1.10.1740.10">
    <property type="match status" value="1"/>
</dbReference>
<dbReference type="GO" id="GO:0016987">
    <property type="term" value="F:sigma factor activity"/>
    <property type="evidence" value="ECO:0007669"/>
    <property type="project" value="UniProtKB-KW"/>
</dbReference>
<keyword evidence="2" id="KW-0805">Transcription regulation</keyword>
<dbReference type="InterPro" id="IPR036388">
    <property type="entry name" value="WH-like_DNA-bd_sf"/>
</dbReference>
<gene>
    <name evidence="6" type="ORF">SAMN05421740_10162</name>
</gene>
<evidence type="ECO:0000256" key="2">
    <source>
        <dbReference type="ARBA" id="ARBA00023015"/>
    </source>
</evidence>